<evidence type="ECO:0000256" key="9">
    <source>
        <dbReference type="ARBA" id="ARBA00022837"/>
    </source>
</evidence>
<evidence type="ECO:0000256" key="14">
    <source>
        <dbReference type="RuleBase" id="RU003923"/>
    </source>
</evidence>
<dbReference type="EMBL" id="APJX01000002">
    <property type="protein sequence ID" value="EMS80453.1"/>
    <property type="molecule type" value="Genomic_DNA"/>
</dbReference>
<evidence type="ECO:0000256" key="15">
    <source>
        <dbReference type="SAM" id="Phobius"/>
    </source>
</evidence>
<dbReference type="InterPro" id="IPR018076">
    <property type="entry name" value="T2SS_GspF_dom"/>
</dbReference>
<keyword evidence="5" id="KW-1003">Cell membrane</keyword>
<dbReference type="PROSITE" id="PS00874">
    <property type="entry name" value="T2SP_F"/>
    <property type="match status" value="1"/>
</dbReference>
<dbReference type="PANTHER" id="PTHR30012:SF0">
    <property type="entry name" value="TYPE II SECRETION SYSTEM PROTEIN F-RELATED"/>
    <property type="match status" value="1"/>
</dbReference>
<evidence type="ECO:0000256" key="11">
    <source>
        <dbReference type="ARBA" id="ARBA00022989"/>
    </source>
</evidence>
<dbReference type="GO" id="GO:0046872">
    <property type="term" value="F:metal ion binding"/>
    <property type="evidence" value="ECO:0007669"/>
    <property type="project" value="UniProtKB-KW"/>
</dbReference>
<evidence type="ECO:0000256" key="2">
    <source>
        <dbReference type="ARBA" id="ARBA00004429"/>
    </source>
</evidence>
<feature type="domain" description="Type II secretion system protein GspF" evidence="16">
    <location>
        <begin position="78"/>
        <end position="200"/>
    </location>
</feature>
<dbReference type="PANTHER" id="PTHR30012">
    <property type="entry name" value="GENERAL SECRETION PATHWAY PROTEIN"/>
    <property type="match status" value="1"/>
</dbReference>
<dbReference type="Gene3D" id="1.20.81.30">
    <property type="entry name" value="Type II secretion system (T2SS), domain F"/>
    <property type="match status" value="2"/>
</dbReference>
<comment type="caution">
    <text evidence="17">The sequence shown here is derived from an EMBL/GenBank/DDBJ whole genome shotgun (WGS) entry which is preliminary data.</text>
</comment>
<dbReference type="InterPro" id="IPR001992">
    <property type="entry name" value="T2SS_GspF/T4SS_PilC_CS"/>
</dbReference>
<keyword evidence="9" id="KW-0106">Calcium</keyword>
<dbReference type="PATRIC" id="fig|1286635.3.peg.1112"/>
<dbReference type="GO" id="GO:0015628">
    <property type="term" value="P:protein secretion by the type II secretion system"/>
    <property type="evidence" value="ECO:0007669"/>
    <property type="project" value="InterPro"/>
</dbReference>
<evidence type="ECO:0000313" key="18">
    <source>
        <dbReference type="Proteomes" id="UP000014216"/>
    </source>
</evidence>
<reference evidence="17 18" key="1">
    <citation type="journal article" date="2013" name="Genome Announc.">
        <title>Draft Genome Sequence of Desulfotignum phosphitoxidans DSM 13687 Strain FiPS-3.</title>
        <authorList>
            <person name="Poehlein A."/>
            <person name="Daniel R."/>
            <person name="Simeonova D.D."/>
        </authorList>
    </citation>
    <scope>NUCLEOTIDE SEQUENCE [LARGE SCALE GENOMIC DNA]</scope>
    <source>
        <strain evidence="17 18">DSM 13687</strain>
    </source>
</reference>
<feature type="transmembrane region" description="Helical" evidence="15">
    <location>
        <begin position="229"/>
        <end position="248"/>
    </location>
</feature>
<dbReference type="GO" id="GO:0005886">
    <property type="term" value="C:plasma membrane"/>
    <property type="evidence" value="ECO:0007669"/>
    <property type="project" value="UniProtKB-SubCell"/>
</dbReference>
<evidence type="ECO:0000256" key="10">
    <source>
        <dbReference type="ARBA" id="ARBA00022927"/>
    </source>
</evidence>
<evidence type="ECO:0000256" key="7">
    <source>
        <dbReference type="ARBA" id="ARBA00022692"/>
    </source>
</evidence>
<keyword evidence="7 14" id="KW-0812">Transmembrane</keyword>
<comment type="similarity">
    <text evidence="3 14">Belongs to the GSP F family.</text>
</comment>
<dbReference type="NCBIfam" id="TIGR02120">
    <property type="entry name" value="GspF"/>
    <property type="match status" value="1"/>
</dbReference>
<evidence type="ECO:0000256" key="3">
    <source>
        <dbReference type="ARBA" id="ARBA00005745"/>
    </source>
</evidence>
<evidence type="ECO:0000256" key="4">
    <source>
        <dbReference type="ARBA" id="ARBA00022448"/>
    </source>
</evidence>
<keyword evidence="10" id="KW-0653">Protein transport</keyword>
<evidence type="ECO:0000256" key="8">
    <source>
        <dbReference type="ARBA" id="ARBA00022723"/>
    </source>
</evidence>
<keyword evidence="6" id="KW-0997">Cell inner membrane</keyword>
<comment type="function">
    <text evidence="1">Component of the type II secretion system inner membrane complex required for the energy-dependent secretion of extracellular factors such as proteases and toxins from the periplasm.</text>
</comment>
<evidence type="ECO:0000256" key="13">
    <source>
        <dbReference type="ARBA" id="ARBA00030750"/>
    </source>
</evidence>
<evidence type="ECO:0000259" key="16">
    <source>
        <dbReference type="Pfam" id="PF00482"/>
    </source>
</evidence>
<keyword evidence="18" id="KW-1185">Reference proteome</keyword>
<feature type="domain" description="Type II secretion system protein GspF" evidence="16">
    <location>
        <begin position="280"/>
        <end position="402"/>
    </location>
</feature>
<comment type="subcellular location">
    <subcellularLocation>
        <location evidence="2">Cell inner membrane</location>
        <topology evidence="2">Multi-pass membrane protein</topology>
    </subcellularLocation>
    <subcellularLocation>
        <location evidence="14">Cell membrane</location>
        <topology evidence="14">Multi-pass membrane protein</topology>
    </subcellularLocation>
</comment>
<dbReference type="AlphaFoldDB" id="S0FZ92"/>
<feature type="transmembrane region" description="Helical" evidence="15">
    <location>
        <begin position="176"/>
        <end position="199"/>
    </location>
</feature>
<dbReference type="InterPro" id="IPR042094">
    <property type="entry name" value="T2SS_GspF_sf"/>
</dbReference>
<dbReference type="InterPro" id="IPR003004">
    <property type="entry name" value="GspF/PilC"/>
</dbReference>
<gene>
    <name evidence="17" type="primary">gspF</name>
    <name evidence="17" type="ORF">Dpo_2c01420</name>
</gene>
<feature type="transmembrane region" description="Helical" evidence="15">
    <location>
        <begin position="383"/>
        <end position="404"/>
    </location>
</feature>
<keyword evidence="4 14" id="KW-0813">Transport</keyword>
<evidence type="ECO:0000256" key="6">
    <source>
        <dbReference type="ARBA" id="ARBA00022519"/>
    </source>
</evidence>
<keyword evidence="12 15" id="KW-0472">Membrane</keyword>
<dbReference type="OrthoDB" id="9805682at2"/>
<evidence type="ECO:0000256" key="5">
    <source>
        <dbReference type="ARBA" id="ARBA00022475"/>
    </source>
</evidence>
<keyword evidence="8" id="KW-0479">Metal-binding</keyword>
<protein>
    <recommendedName>
        <fullName evidence="13">General secretion pathway protein F</fullName>
    </recommendedName>
</protein>
<dbReference type="Proteomes" id="UP000014216">
    <property type="component" value="Unassembled WGS sequence"/>
</dbReference>
<dbReference type="FunFam" id="1.20.81.30:FF:000001">
    <property type="entry name" value="Type II secretion system protein F"/>
    <property type="match status" value="2"/>
</dbReference>
<proteinExistence type="inferred from homology"/>
<dbReference type="InterPro" id="IPR011850">
    <property type="entry name" value="T2SS_GspF"/>
</dbReference>
<evidence type="ECO:0000256" key="12">
    <source>
        <dbReference type="ARBA" id="ARBA00023136"/>
    </source>
</evidence>
<dbReference type="PRINTS" id="PR00812">
    <property type="entry name" value="BCTERIALGSPF"/>
</dbReference>
<dbReference type="Pfam" id="PF00482">
    <property type="entry name" value="T2SSF"/>
    <property type="match status" value="2"/>
</dbReference>
<accession>S0FZ92</accession>
<evidence type="ECO:0000256" key="1">
    <source>
        <dbReference type="ARBA" id="ARBA00002684"/>
    </source>
</evidence>
<sequence>MAVFEYKALNARGKKISGIVDADSRSIAQERLKAQKLFPVALERIVSTNSDTGAGHEITRMRRFFFSGIKPGEVAMVTRLIATLLSAGFPLVNAVKTVAGQTRSRRLQTVLSRVKDAIEEGSSFADSLTLYPNVFSSVYINMVAAGESSGTLEIVLDRLADFAERRQETKKKIQAALAYPMIMSVIGFLVLVILLTYIVPGIIEIFSDMEQTLPWPTLILIQVSDFFKAFWWGILLVPVLAAGGIYGIRRTTKGAFYTDQIMIRLPVAGPLIRKLITARFSRTLGSLLENGVPLLTALKITTTVTGNRVISELINKAAVQVEHGGQLSATLDENRYFPSLASQMIQVGEQSGEMEKMLMKTADLYEKEVQSAVTAATALVEPVIILVMGVMVGLIIMAICLPIVEINQLIM</sequence>
<organism evidence="17 18">
    <name type="scientific">Desulfotignum phosphitoxidans DSM 13687</name>
    <dbReference type="NCBI Taxonomy" id="1286635"/>
    <lineage>
        <taxon>Bacteria</taxon>
        <taxon>Pseudomonadati</taxon>
        <taxon>Thermodesulfobacteriota</taxon>
        <taxon>Desulfobacteria</taxon>
        <taxon>Desulfobacterales</taxon>
        <taxon>Desulfobacteraceae</taxon>
        <taxon>Desulfotignum</taxon>
    </lineage>
</organism>
<keyword evidence="11 15" id="KW-1133">Transmembrane helix</keyword>
<dbReference type="GO" id="GO:0015627">
    <property type="term" value="C:type II protein secretion system complex"/>
    <property type="evidence" value="ECO:0007669"/>
    <property type="project" value="InterPro"/>
</dbReference>
<name>S0FZ92_9BACT</name>
<evidence type="ECO:0000313" key="17">
    <source>
        <dbReference type="EMBL" id="EMS80453.1"/>
    </source>
</evidence>
<dbReference type="RefSeq" id="WP_006964709.1">
    <property type="nucleotide sequence ID" value="NZ_APJX01000002.1"/>
</dbReference>